<feature type="transmembrane region" description="Helical" evidence="7">
    <location>
        <begin position="418"/>
        <end position="439"/>
    </location>
</feature>
<feature type="transmembrane region" description="Helical" evidence="7">
    <location>
        <begin position="303"/>
        <end position="323"/>
    </location>
</feature>
<dbReference type="PANTHER" id="PTHR30572">
    <property type="entry name" value="MEMBRANE COMPONENT OF TRANSPORTER-RELATED"/>
    <property type="match status" value="1"/>
</dbReference>
<dbReference type="InterPro" id="IPR003838">
    <property type="entry name" value="ABC3_permease_C"/>
</dbReference>
<comment type="similarity">
    <text evidence="6">Belongs to the ABC-4 integral membrane protein family.</text>
</comment>
<dbReference type="InterPro" id="IPR050250">
    <property type="entry name" value="Macrolide_Exporter_MacB"/>
</dbReference>
<sequence length="813" mass="82845">MRRGIAAGVAAALLFAAALTGAFGVLLESALRAHGAVDRYAPAVAVVAASQRVEITVDSGESQRTEVRPLLERARVSIAPAERLKEVPGVVRVVADVSVPVVAADGTELTGHGWESTALGPVELRSGQAPQAPHEVAMAAGSGTEVGDTVRLQAGGRAPEPYRVSGLVSGGSGADGAVRASVWFHDRTARTLGGHPGHADALVVLGNGNTSTEKLAAAAPGLLVATGAARGDVENPGVAAARLDLIGVSASIGGIALLVVLLILTGLLDISVRDRTRELAVMRAIGATPRQVRRLIVRGTLKVAVPAALLGGLGSLGLGAVLHRFMADHGVLPRELSLVLGPLPVAGTMLLTVLTAVGSAWLAARRVSRVRPVDALGEAATEPARLPRWRMITGLFFLAVGLGAASTALAFGGQIARAAMGGLALTLIWAAALLGPWIARVGIRVLSLPLRLLFPVPGRLAAETASVAAVRLASVITPIALALSFGAGQLFVQTTAVNATRTQSAAGLLADHVLVADGPGVPTAAYEEVRRTPGADAVTAVKRTTVVKSVGDQLQSLPAQGLKGALSNLDPGVTSGSLAALRGDDTIAVSSNVGDSDDLGESMSFWLGDGTLIHPRVVAVYDRGMGFGDVLLPHDMVAAHVTDGGHDDYLLVSGDADLRPVTERLPGVHATSASEYGAALTEQARGQGLPGLMAVAAIALFTLIGVVTTLAVATASRRRELALLRLIGATRRQVLSMLRLETLIVLGTGTAVGTLVAALTLLTFALAVTGLSALSVSTAVCVAILGVVCLAGMSAVMLPARRLVRRSGSPRIE</sequence>
<feature type="transmembrane region" description="Helical" evidence="7">
    <location>
        <begin position="392"/>
        <end position="412"/>
    </location>
</feature>
<organism evidence="9 10">
    <name type="scientific">Streptomyces tanashiensis</name>
    <dbReference type="NCBI Taxonomy" id="67367"/>
    <lineage>
        <taxon>Bacteria</taxon>
        <taxon>Bacillati</taxon>
        <taxon>Actinomycetota</taxon>
        <taxon>Actinomycetes</taxon>
        <taxon>Kitasatosporales</taxon>
        <taxon>Streptomycetaceae</taxon>
        <taxon>Streptomyces</taxon>
    </lineage>
</organism>
<evidence type="ECO:0000313" key="10">
    <source>
        <dbReference type="Proteomes" id="UP001164506"/>
    </source>
</evidence>
<evidence type="ECO:0000256" key="3">
    <source>
        <dbReference type="ARBA" id="ARBA00022692"/>
    </source>
</evidence>
<feature type="transmembrane region" description="Helical" evidence="7">
    <location>
        <begin position="692"/>
        <end position="715"/>
    </location>
</feature>
<dbReference type="Pfam" id="PF02687">
    <property type="entry name" value="FtsX"/>
    <property type="match status" value="2"/>
</dbReference>
<keyword evidence="4 7" id="KW-1133">Transmembrane helix</keyword>
<gene>
    <name evidence="9" type="ORF">LDH80_10890</name>
</gene>
<keyword evidence="5 7" id="KW-0472">Membrane</keyword>
<keyword evidence="2" id="KW-1003">Cell membrane</keyword>
<keyword evidence="3 7" id="KW-0812">Transmembrane</keyword>
<protein>
    <submittedName>
        <fullName evidence="9">ABC transporter permease</fullName>
    </submittedName>
</protein>
<feature type="transmembrane region" description="Helical" evidence="7">
    <location>
        <begin position="742"/>
        <end position="768"/>
    </location>
</feature>
<proteinExistence type="inferred from homology"/>
<evidence type="ECO:0000259" key="8">
    <source>
        <dbReference type="Pfam" id="PF02687"/>
    </source>
</evidence>
<dbReference type="EMBL" id="CP084204">
    <property type="protein sequence ID" value="UZX21192.1"/>
    <property type="molecule type" value="Genomic_DNA"/>
</dbReference>
<evidence type="ECO:0000256" key="4">
    <source>
        <dbReference type="ARBA" id="ARBA00022989"/>
    </source>
</evidence>
<name>A0ABY6QX03_9ACTN</name>
<feature type="transmembrane region" description="Helical" evidence="7">
    <location>
        <begin position="343"/>
        <end position="364"/>
    </location>
</feature>
<feature type="domain" description="ABC3 transporter permease C-terminal" evidence="8">
    <location>
        <begin position="693"/>
        <end position="806"/>
    </location>
</feature>
<feature type="domain" description="ABC3 transporter permease C-terminal" evidence="8">
    <location>
        <begin position="251"/>
        <end position="370"/>
    </location>
</feature>
<feature type="transmembrane region" description="Helical" evidence="7">
    <location>
        <begin position="774"/>
        <end position="798"/>
    </location>
</feature>
<evidence type="ECO:0000256" key="2">
    <source>
        <dbReference type="ARBA" id="ARBA00022475"/>
    </source>
</evidence>
<evidence type="ECO:0000313" key="9">
    <source>
        <dbReference type="EMBL" id="UZX21192.1"/>
    </source>
</evidence>
<evidence type="ECO:0000256" key="1">
    <source>
        <dbReference type="ARBA" id="ARBA00004651"/>
    </source>
</evidence>
<evidence type="ECO:0000256" key="5">
    <source>
        <dbReference type="ARBA" id="ARBA00023136"/>
    </source>
</evidence>
<evidence type="ECO:0000256" key="6">
    <source>
        <dbReference type="ARBA" id="ARBA00038076"/>
    </source>
</evidence>
<accession>A0ABY6QX03</accession>
<dbReference type="GeneID" id="95599948"/>
<feature type="transmembrane region" description="Helical" evidence="7">
    <location>
        <begin position="460"/>
        <end position="485"/>
    </location>
</feature>
<evidence type="ECO:0000256" key="7">
    <source>
        <dbReference type="SAM" id="Phobius"/>
    </source>
</evidence>
<comment type="subcellular location">
    <subcellularLocation>
        <location evidence="1">Cell membrane</location>
        <topology evidence="1">Multi-pass membrane protein</topology>
    </subcellularLocation>
</comment>
<dbReference type="Proteomes" id="UP001164506">
    <property type="component" value="Chromosome"/>
</dbReference>
<dbReference type="RefSeq" id="WP_267258628.1">
    <property type="nucleotide sequence ID" value="NZ_CP084204.1"/>
</dbReference>
<reference evidence="9" key="1">
    <citation type="submission" date="2021-09" db="EMBL/GenBank/DDBJ databases">
        <title>Complete genome sequence and metabolic characterization of Streptomyces tanashiensis DSM 731 the producer of antibacterial Kalafungin and diverse secondary metabolites.</title>
        <authorList>
            <person name="Abbasi M.N."/>
            <person name="Anwar M.N."/>
            <person name="Alam K."/>
            <person name="Shoaib M."/>
            <person name="Lin Z."/>
            <person name="Hayat M."/>
            <person name="Ali M.I."/>
            <person name="Malik H.M.T."/>
            <person name="Ahmed I."/>
            <person name="Li A."/>
            <person name="Hailong Wang H."/>
            <person name="Zhang Y."/>
        </authorList>
    </citation>
    <scope>NUCLEOTIDE SEQUENCE</scope>
    <source>
        <strain evidence="9">Kala</strain>
    </source>
</reference>
<keyword evidence="10" id="KW-1185">Reference proteome</keyword>
<dbReference type="PANTHER" id="PTHR30572:SF4">
    <property type="entry name" value="ABC TRANSPORTER PERMEASE YTRF"/>
    <property type="match status" value="1"/>
</dbReference>
<feature type="transmembrane region" description="Helical" evidence="7">
    <location>
        <begin position="245"/>
        <end position="268"/>
    </location>
</feature>